<dbReference type="EMBL" id="WQMT02000002">
    <property type="protein sequence ID" value="KAG9226659.1"/>
    <property type="molecule type" value="Genomic_DNA"/>
</dbReference>
<gene>
    <name evidence="1" type="ORF">CCMSSC00406_0006116</name>
</gene>
<name>A0ACB7JA32_PLECO</name>
<comment type="caution">
    <text evidence="1">The sequence shown here is derived from an EMBL/GenBank/DDBJ whole genome shotgun (WGS) entry which is preliminary data.</text>
</comment>
<keyword evidence="2" id="KW-1185">Reference proteome</keyword>
<sequence>MLVGASASPELNPTSNTWAWAKWVAFEFEMADAEDTIRIMLATDTHIGYAERDPVRGQDSINSFKEVLQLAVKHEVDFILLAGDLFHDNKPSRECLYRVMALIREYTLGEKPVQIELLSDPDEGRAAECSFPAINYEDPNFNVAIPVFSIHGNHDDPQGAGSEGALCALDMLSVSGLVNYMGKIDLPLASAKPAGEREKEQNTQHGIAVRPVLLRKGKTRLGLYGIGNVKDARMHFELRSNRVRMFMPQDKEEWFNLMLLHQNRVKHGPQEYVPEGMFDDNIDLVVWGHEHDCRIVPEPVAGKNYYITQPGSTVATSLADGEATQKHVALLQIQGKEFQLTPIPLRSVRPFVIEEVTLLDVAEEEGFDVDDQMAITKYLKRKVNELIVQANTQWEQRNAQAIEEGEEELPKMLPLIRLKVDTTGVTEMSNPIRFGQEFAGQIANPRDVLAFHRARARRANGKGKVVIDNPELSIDDPDLTMSEKLAKVRVGTLVKEYLGAQELQVLGEVGMGDAIQMFVEKDDSHAIQSHVSRALKALLKDVQTNGTEIDEDDVEELLTKAKEQQDKAYEENRKIIPAKKGKGKAAQDDDDAQSEDSMMMDVDFGTGGAGSDFDQISDPPPPPKKTTARSRAAATKAPAKKAPAKKAPAKKAPAKGRGKKAVEPDSDEDEIIPIDDVSDDDEEDDPPPKAPAKRTNRAAVLSQTTTAKKTPAKRKAPAASQSKQSTLAFAPAGRSSTRAAASRARGKMVVDEDSE</sequence>
<evidence type="ECO:0000313" key="2">
    <source>
        <dbReference type="Proteomes" id="UP000824881"/>
    </source>
</evidence>
<organism evidence="1 2">
    <name type="scientific">Pleurotus cornucopiae</name>
    <name type="common">Cornucopia mushroom</name>
    <dbReference type="NCBI Taxonomy" id="5321"/>
    <lineage>
        <taxon>Eukaryota</taxon>
        <taxon>Fungi</taxon>
        <taxon>Dikarya</taxon>
        <taxon>Basidiomycota</taxon>
        <taxon>Agaricomycotina</taxon>
        <taxon>Agaricomycetes</taxon>
        <taxon>Agaricomycetidae</taxon>
        <taxon>Agaricales</taxon>
        <taxon>Pleurotineae</taxon>
        <taxon>Pleurotaceae</taxon>
        <taxon>Pleurotus</taxon>
    </lineage>
</organism>
<proteinExistence type="predicted"/>
<dbReference type="Proteomes" id="UP000824881">
    <property type="component" value="Unassembled WGS sequence"/>
</dbReference>
<protein>
    <submittedName>
        <fullName evidence="1">Uncharacterized protein</fullName>
    </submittedName>
</protein>
<evidence type="ECO:0000313" key="1">
    <source>
        <dbReference type="EMBL" id="KAG9226659.1"/>
    </source>
</evidence>
<reference evidence="1 2" key="1">
    <citation type="journal article" date="2021" name="Appl. Environ. Microbiol.">
        <title>Genetic linkage and physical mapping for an oyster mushroom Pleurotus cornucopiae and QTL analysis for the trait cap color.</title>
        <authorList>
            <person name="Zhang Y."/>
            <person name="Gao W."/>
            <person name="Sonnenberg A."/>
            <person name="Chen Q."/>
            <person name="Zhang J."/>
            <person name="Huang C."/>
        </authorList>
    </citation>
    <scope>NUCLEOTIDE SEQUENCE [LARGE SCALE GENOMIC DNA]</scope>
    <source>
        <strain evidence="1">CCMSSC00406</strain>
    </source>
</reference>
<accession>A0ACB7JA32</accession>